<gene>
    <name evidence="3" type="ORF">PHMEG_0006058</name>
</gene>
<evidence type="ECO:0000313" key="4">
    <source>
        <dbReference type="Proteomes" id="UP000198211"/>
    </source>
</evidence>
<feature type="chain" id="PRO_5013166658" evidence="2">
    <location>
        <begin position="20"/>
        <end position="112"/>
    </location>
</feature>
<dbReference type="AlphaFoldDB" id="A0A225WQ30"/>
<evidence type="ECO:0000256" key="2">
    <source>
        <dbReference type="SAM" id="SignalP"/>
    </source>
</evidence>
<dbReference type="Proteomes" id="UP000198211">
    <property type="component" value="Unassembled WGS sequence"/>
</dbReference>
<comment type="caution">
    <text evidence="3">The sequence shown here is derived from an EMBL/GenBank/DDBJ whole genome shotgun (WGS) entry which is preliminary data.</text>
</comment>
<organism evidence="3 4">
    <name type="scientific">Phytophthora megakarya</name>
    <dbReference type="NCBI Taxonomy" id="4795"/>
    <lineage>
        <taxon>Eukaryota</taxon>
        <taxon>Sar</taxon>
        <taxon>Stramenopiles</taxon>
        <taxon>Oomycota</taxon>
        <taxon>Peronosporomycetes</taxon>
        <taxon>Peronosporales</taxon>
        <taxon>Peronosporaceae</taxon>
        <taxon>Phytophthora</taxon>
    </lineage>
</organism>
<keyword evidence="2" id="KW-0732">Signal</keyword>
<name>A0A225WQ30_9STRA</name>
<dbReference type="EMBL" id="NBNE01000417">
    <property type="protein sequence ID" value="OWZ19652.1"/>
    <property type="molecule type" value="Genomic_DNA"/>
</dbReference>
<protein>
    <submittedName>
        <fullName evidence="3">RxLR effector protein</fullName>
    </submittedName>
</protein>
<evidence type="ECO:0000256" key="1">
    <source>
        <dbReference type="SAM" id="MobiDB-lite"/>
    </source>
</evidence>
<sequence>MRATYILAAMIVVTHHASTASHTTMDNKLMIDSVDSSPIAGGGRQLDGANQYSEDNEEEGRLTRSLSTFGFGNWLQNQGIKWSSWQKAEKAASEIRRAVRLRENIKKSGHTL</sequence>
<feature type="signal peptide" evidence="2">
    <location>
        <begin position="1"/>
        <end position="19"/>
    </location>
</feature>
<proteinExistence type="predicted"/>
<evidence type="ECO:0000313" key="3">
    <source>
        <dbReference type="EMBL" id="OWZ19652.1"/>
    </source>
</evidence>
<keyword evidence="4" id="KW-1185">Reference proteome</keyword>
<reference evidence="4" key="1">
    <citation type="submission" date="2017-03" db="EMBL/GenBank/DDBJ databases">
        <title>Phytopthora megakarya and P. palmivora, two closely related causual agents of cacao black pod achieved similar genome size and gene model numbers by different mechanisms.</title>
        <authorList>
            <person name="Ali S."/>
            <person name="Shao J."/>
            <person name="Larry D.J."/>
            <person name="Kronmiller B."/>
            <person name="Shen D."/>
            <person name="Strem M.D."/>
            <person name="Melnick R.L."/>
            <person name="Guiltinan M.J."/>
            <person name="Tyler B.M."/>
            <person name="Meinhardt L.W."/>
            <person name="Bailey B.A."/>
        </authorList>
    </citation>
    <scope>NUCLEOTIDE SEQUENCE [LARGE SCALE GENOMIC DNA]</scope>
    <source>
        <strain evidence="4">zdho120</strain>
    </source>
</reference>
<accession>A0A225WQ30</accession>
<feature type="region of interest" description="Disordered" evidence="1">
    <location>
        <begin position="40"/>
        <end position="59"/>
    </location>
</feature>